<evidence type="ECO:0000313" key="8">
    <source>
        <dbReference type="Proteomes" id="UP000051677"/>
    </source>
</evidence>
<keyword evidence="2" id="KW-1003">Cell membrane</keyword>
<keyword evidence="3 6" id="KW-0812">Transmembrane</keyword>
<dbReference type="GO" id="GO:0005886">
    <property type="term" value="C:plasma membrane"/>
    <property type="evidence" value="ECO:0007669"/>
    <property type="project" value="UniProtKB-SubCell"/>
</dbReference>
<evidence type="ECO:0000256" key="1">
    <source>
        <dbReference type="ARBA" id="ARBA00004651"/>
    </source>
</evidence>
<keyword evidence="5 6" id="KW-0472">Membrane</keyword>
<dbReference type="AlphaFoldDB" id="A0A0Q2LZH4"/>
<evidence type="ECO:0000256" key="5">
    <source>
        <dbReference type="ARBA" id="ARBA00023136"/>
    </source>
</evidence>
<sequence>MSVLRERVTKVWLGLMLATCVTTWVLSKDLFSLDVAMVGTFVIAAVKVSYVMLDFMELRCAPLPVRFAFQAWPVVVTMVILGFWFVTPNRV</sequence>
<reference evidence="7 8" key="1">
    <citation type="submission" date="2015-10" db="EMBL/GenBank/DDBJ databases">
        <title>Mycobacterium gordonae draft genome assembly.</title>
        <authorList>
            <person name="Ustinova V."/>
            <person name="Smirnova T."/>
            <person name="Blagodatskikh K."/>
            <person name="Varlamov D."/>
            <person name="Larionova E."/>
            <person name="Chernousova L."/>
        </authorList>
    </citation>
    <scope>NUCLEOTIDE SEQUENCE [LARGE SCALE GENOMIC DNA]</scope>
    <source>
        <strain evidence="7 8">CTRI 14-8773</strain>
    </source>
</reference>
<accession>A0A0Q2LZH4</accession>
<feature type="transmembrane region" description="Helical" evidence="6">
    <location>
        <begin position="67"/>
        <end position="86"/>
    </location>
</feature>
<dbReference type="Proteomes" id="UP000051677">
    <property type="component" value="Unassembled WGS sequence"/>
</dbReference>
<evidence type="ECO:0008006" key="9">
    <source>
        <dbReference type="Google" id="ProtNLM"/>
    </source>
</evidence>
<dbReference type="OrthoDB" id="4751867at2"/>
<gene>
    <name evidence="7" type="ORF">AO501_05370</name>
</gene>
<evidence type="ECO:0000256" key="2">
    <source>
        <dbReference type="ARBA" id="ARBA00022475"/>
    </source>
</evidence>
<keyword evidence="4 6" id="KW-1133">Transmembrane helix</keyword>
<dbReference type="RefSeq" id="WP_055575809.1">
    <property type="nucleotide sequence ID" value="NZ_LKTM01000001.1"/>
</dbReference>
<evidence type="ECO:0000256" key="3">
    <source>
        <dbReference type="ARBA" id="ARBA00022692"/>
    </source>
</evidence>
<comment type="caution">
    <text evidence="7">The sequence shown here is derived from an EMBL/GenBank/DDBJ whole genome shotgun (WGS) entry which is preliminary data.</text>
</comment>
<comment type="subcellular location">
    <subcellularLocation>
        <location evidence="1">Cell membrane</location>
        <topology evidence="1">Multi-pass membrane protein</topology>
    </subcellularLocation>
</comment>
<name>A0A0Q2LZH4_MYCGO</name>
<dbReference type="Pfam" id="PF03626">
    <property type="entry name" value="COX4_pro"/>
    <property type="match status" value="1"/>
</dbReference>
<dbReference type="EMBL" id="LKTM01000001">
    <property type="protein sequence ID" value="KQH81050.1"/>
    <property type="molecule type" value="Genomic_DNA"/>
</dbReference>
<proteinExistence type="predicted"/>
<evidence type="ECO:0000256" key="4">
    <source>
        <dbReference type="ARBA" id="ARBA00022989"/>
    </source>
</evidence>
<evidence type="ECO:0000313" key="7">
    <source>
        <dbReference type="EMBL" id="KQH81050.1"/>
    </source>
</evidence>
<evidence type="ECO:0000256" key="6">
    <source>
        <dbReference type="SAM" id="Phobius"/>
    </source>
</evidence>
<feature type="transmembrane region" description="Helical" evidence="6">
    <location>
        <begin position="37"/>
        <end position="55"/>
    </location>
</feature>
<organism evidence="7 8">
    <name type="scientific">Mycobacterium gordonae</name>
    <dbReference type="NCBI Taxonomy" id="1778"/>
    <lineage>
        <taxon>Bacteria</taxon>
        <taxon>Bacillati</taxon>
        <taxon>Actinomycetota</taxon>
        <taxon>Actinomycetes</taxon>
        <taxon>Mycobacteriales</taxon>
        <taxon>Mycobacteriaceae</taxon>
        <taxon>Mycobacterium</taxon>
    </lineage>
</organism>
<dbReference type="InterPro" id="IPR005171">
    <property type="entry name" value="Cyt_c_oxidase_su4_prok"/>
</dbReference>
<protein>
    <recommendedName>
        <fullName evidence="9">Cytochrome C oxidase subunit IV family protein</fullName>
    </recommendedName>
</protein>